<evidence type="ECO:0000313" key="6">
    <source>
        <dbReference type="EMBL" id="AEE49578.1"/>
    </source>
</evidence>
<dbReference type="PANTHER" id="PTHR43364:SF4">
    <property type="entry name" value="NAD(P)-LINKED OXIDOREDUCTASE SUPERFAMILY PROTEIN"/>
    <property type="match status" value="1"/>
</dbReference>
<dbReference type="AlphaFoldDB" id="F4L1R9"/>
<dbReference type="SUPFAM" id="SSF51430">
    <property type="entry name" value="NAD(P)-linked oxidoreductase"/>
    <property type="match status" value="1"/>
</dbReference>
<dbReference type="Pfam" id="PF00248">
    <property type="entry name" value="Aldo_ket_red"/>
    <property type="match status" value="1"/>
</dbReference>
<organism evidence="6 7">
    <name type="scientific">Haliscomenobacter hydrossis (strain ATCC 27775 / DSM 1100 / LMG 10767 / O)</name>
    <dbReference type="NCBI Taxonomy" id="760192"/>
    <lineage>
        <taxon>Bacteria</taxon>
        <taxon>Pseudomonadati</taxon>
        <taxon>Bacteroidota</taxon>
        <taxon>Saprospiria</taxon>
        <taxon>Saprospirales</taxon>
        <taxon>Haliscomenobacteraceae</taxon>
        <taxon>Haliscomenobacter</taxon>
    </lineage>
</organism>
<proteinExistence type="inferred from homology"/>
<dbReference type="Proteomes" id="UP000008461">
    <property type="component" value="Chromosome"/>
</dbReference>
<dbReference type="InterPro" id="IPR036812">
    <property type="entry name" value="NAD(P)_OxRdtase_dom_sf"/>
</dbReference>
<keyword evidence="1" id="KW-0521">NADP</keyword>
<dbReference type="eggNOG" id="COG0667">
    <property type="taxonomic scope" value="Bacteria"/>
</dbReference>
<dbReference type="CDD" id="cd19094">
    <property type="entry name" value="AKR_Tas-like"/>
    <property type="match status" value="1"/>
</dbReference>
<comment type="similarity">
    <text evidence="3">Belongs to the aldo/keto reductase family. Aldo/keto reductase 2 subfamily.</text>
</comment>
<evidence type="ECO:0000256" key="3">
    <source>
        <dbReference type="ARBA" id="ARBA00038157"/>
    </source>
</evidence>
<accession>F4L1R9</accession>
<dbReference type="InterPro" id="IPR023210">
    <property type="entry name" value="NADP_OxRdtase_dom"/>
</dbReference>
<dbReference type="NCBIfam" id="NF007912">
    <property type="entry name" value="PRK10625.1"/>
    <property type="match status" value="1"/>
</dbReference>
<dbReference type="Gene3D" id="3.20.20.100">
    <property type="entry name" value="NADP-dependent oxidoreductase domain"/>
    <property type="match status" value="1"/>
</dbReference>
<evidence type="ECO:0000256" key="1">
    <source>
        <dbReference type="ARBA" id="ARBA00022857"/>
    </source>
</evidence>
<dbReference type="HOGENOM" id="CLU_023205_2_0_10"/>
<gene>
    <name evidence="6" type="ordered locus">Halhy_1689</name>
</gene>
<protein>
    <recommendedName>
        <fullName evidence="4">Protein tas</fullName>
    </recommendedName>
</protein>
<name>F4L1R9_HALH1</name>
<dbReference type="InterPro" id="IPR050523">
    <property type="entry name" value="AKR_Detox_Biosynth"/>
</dbReference>
<dbReference type="EMBL" id="CP002691">
    <property type="protein sequence ID" value="AEE49578.1"/>
    <property type="molecule type" value="Genomic_DNA"/>
</dbReference>
<evidence type="ECO:0000256" key="4">
    <source>
        <dbReference type="ARBA" id="ARBA00070119"/>
    </source>
</evidence>
<keyword evidence="7" id="KW-1185">Reference proteome</keyword>
<reference evidence="6 7" key="1">
    <citation type="journal article" date="2011" name="Stand. Genomic Sci.">
        <title>Complete genome sequence of Haliscomenobacter hydrossis type strain (O).</title>
        <authorList>
            <consortium name="US DOE Joint Genome Institute (JGI-PGF)"/>
            <person name="Daligault H."/>
            <person name="Lapidus A."/>
            <person name="Zeytun A."/>
            <person name="Nolan M."/>
            <person name="Lucas S."/>
            <person name="Del Rio T.G."/>
            <person name="Tice H."/>
            <person name="Cheng J.F."/>
            <person name="Tapia R."/>
            <person name="Han C."/>
            <person name="Goodwin L."/>
            <person name="Pitluck S."/>
            <person name="Liolios K."/>
            <person name="Pagani I."/>
            <person name="Ivanova N."/>
            <person name="Huntemann M."/>
            <person name="Mavromatis K."/>
            <person name="Mikhailova N."/>
            <person name="Pati A."/>
            <person name="Chen A."/>
            <person name="Palaniappan K."/>
            <person name="Land M."/>
            <person name="Hauser L."/>
            <person name="Brambilla E.M."/>
            <person name="Rohde M."/>
            <person name="Verbarg S."/>
            <person name="Goker M."/>
            <person name="Bristow J."/>
            <person name="Eisen J.A."/>
            <person name="Markowitz V."/>
            <person name="Hugenholtz P."/>
            <person name="Kyrpides N.C."/>
            <person name="Klenk H.P."/>
            <person name="Woyke T."/>
        </authorList>
    </citation>
    <scope>NUCLEOTIDE SEQUENCE [LARGE SCALE GENOMIC DNA]</scope>
    <source>
        <strain evidence="7">ATCC 27775 / DSM 1100 / LMG 10767 / O</strain>
    </source>
</reference>
<feature type="domain" description="NADP-dependent oxidoreductase" evidence="5">
    <location>
        <begin position="15"/>
        <end position="338"/>
    </location>
</feature>
<reference key="2">
    <citation type="submission" date="2011-04" db="EMBL/GenBank/DDBJ databases">
        <title>Complete sequence of chromosome of Haliscomenobacter hydrossis DSM 1100.</title>
        <authorList>
            <consortium name="US DOE Joint Genome Institute (JGI-PGF)"/>
            <person name="Lucas S."/>
            <person name="Han J."/>
            <person name="Lapidus A."/>
            <person name="Bruce D."/>
            <person name="Goodwin L."/>
            <person name="Pitluck S."/>
            <person name="Peters L."/>
            <person name="Kyrpides N."/>
            <person name="Mavromatis K."/>
            <person name="Ivanova N."/>
            <person name="Ovchinnikova G."/>
            <person name="Pagani I."/>
            <person name="Daligault H."/>
            <person name="Detter J.C."/>
            <person name="Han C."/>
            <person name="Land M."/>
            <person name="Hauser L."/>
            <person name="Markowitz V."/>
            <person name="Cheng J.-F."/>
            <person name="Hugenholtz P."/>
            <person name="Woyke T."/>
            <person name="Wu D."/>
            <person name="Verbarg S."/>
            <person name="Frueling A."/>
            <person name="Brambilla E."/>
            <person name="Klenk H.-P."/>
            <person name="Eisen J.A."/>
        </authorList>
    </citation>
    <scope>NUCLEOTIDE SEQUENCE</scope>
    <source>
        <strain>DSM 1100</strain>
    </source>
</reference>
<dbReference type="KEGG" id="hhy:Halhy_1689"/>
<dbReference type="PANTHER" id="PTHR43364">
    <property type="entry name" value="NADH-SPECIFIC METHYLGLYOXAL REDUCTASE-RELATED"/>
    <property type="match status" value="1"/>
</dbReference>
<dbReference type="STRING" id="760192.Halhy_1689"/>
<sequence>MQYHQLGKTDLNVSAICLGTMTFGEQNTEAEGHEQMDYALERGINFFDTAEMYSVPARKETQGSTERILGTWFKKTGKRDKVILASKITGPFSLYEIPRGPFNFSKEQIHAALDGSLSRLQTDYIDLYQLHWPERKMNMFGKRGFIYDPNDAWTDNFNEVLHTLGELVKAGKIRHIGLSNEAPWGVMRFLQESEKHNLPRVASIQNPYNLLNRLFEVGLAEIAIREKVGLLAYSPLGFGRLSGKFNRPGEDLSKARITLYKQYTRYNSPQCLQAVEGYLQIAERHGLHPAQMALAFVNSRPFLTSNIIGATTMAQLKENIDSIDVELSAEVLKEIEAVHAAIPDPAP</sequence>
<dbReference type="OrthoDB" id="9773828at2"/>
<dbReference type="RefSeq" id="WP_013764132.1">
    <property type="nucleotide sequence ID" value="NC_015510.1"/>
</dbReference>
<dbReference type="GO" id="GO:0016491">
    <property type="term" value="F:oxidoreductase activity"/>
    <property type="evidence" value="ECO:0007669"/>
    <property type="project" value="UniProtKB-KW"/>
</dbReference>
<keyword evidence="2" id="KW-0560">Oxidoreductase</keyword>
<dbReference type="FunFam" id="3.20.20.100:FF:000005">
    <property type="entry name" value="NADP(H)-dependent aldo-keto reductase"/>
    <property type="match status" value="1"/>
</dbReference>
<evidence type="ECO:0000259" key="5">
    <source>
        <dbReference type="Pfam" id="PF00248"/>
    </source>
</evidence>
<evidence type="ECO:0000256" key="2">
    <source>
        <dbReference type="ARBA" id="ARBA00023002"/>
    </source>
</evidence>
<evidence type="ECO:0000313" key="7">
    <source>
        <dbReference type="Proteomes" id="UP000008461"/>
    </source>
</evidence>